<feature type="domain" description="F-box" evidence="1">
    <location>
        <begin position="1"/>
        <end position="46"/>
    </location>
</feature>
<dbReference type="Proteomes" id="UP000799772">
    <property type="component" value="Unassembled WGS sequence"/>
</dbReference>
<dbReference type="Pfam" id="PF12937">
    <property type="entry name" value="F-box-like"/>
    <property type="match status" value="1"/>
</dbReference>
<name>A0A9P4I2T8_9PEZI</name>
<protein>
    <recommendedName>
        <fullName evidence="1">F-box domain-containing protein</fullName>
    </recommendedName>
</protein>
<dbReference type="PROSITE" id="PS50181">
    <property type="entry name" value="FBOX"/>
    <property type="match status" value="1"/>
</dbReference>
<accession>A0A9P4I2T8</accession>
<gene>
    <name evidence="2" type="ORF">NA57DRAFT_61163</name>
</gene>
<evidence type="ECO:0000313" key="3">
    <source>
        <dbReference type="Proteomes" id="UP000799772"/>
    </source>
</evidence>
<sequence>MSSLTDLSNELLFLIFEYLAFKELRSLALTSRRMHHVSNPLLYRIIGLNVTTAPHLIQTFGQRADLAQCVKTLMITGKWLATDDLLLLLPSLSNVEVVSVDSGIAFKKSCSCYSGLLHHHLAFPKLRRISMRSIRPQGVFSCRKLISIAKLLLELPTLEALELWDGIFEHELSSRRKRVPQGLYLPRLELHDTFIRTDTLMEIVSGLNSLKHFTYKAVGLYERASESLRKRLEWQWSDLGSVLDPLSREMETIDIRVPPAPNLRRPRAQCGNFFNYGALKVLSITMDMLIYIEWARYNGLLKDRFNEYCDPFLLASQIPPSLEILELHSCSGLVVSHLEHLMCEPRRIPPALKRIKIWMADNFDEDIEQEDLSNNAKLERVQARRSILQELISDFAANGVELNVLGEGCKEI</sequence>
<proteinExistence type="predicted"/>
<dbReference type="InterPro" id="IPR036047">
    <property type="entry name" value="F-box-like_dom_sf"/>
</dbReference>
<dbReference type="SUPFAM" id="SSF81383">
    <property type="entry name" value="F-box domain"/>
    <property type="match status" value="1"/>
</dbReference>
<dbReference type="InterPro" id="IPR001810">
    <property type="entry name" value="F-box_dom"/>
</dbReference>
<evidence type="ECO:0000259" key="1">
    <source>
        <dbReference type="PROSITE" id="PS50181"/>
    </source>
</evidence>
<dbReference type="CDD" id="cd09917">
    <property type="entry name" value="F-box_SF"/>
    <property type="match status" value="1"/>
</dbReference>
<comment type="caution">
    <text evidence="2">The sequence shown here is derived from an EMBL/GenBank/DDBJ whole genome shotgun (WGS) entry which is preliminary data.</text>
</comment>
<organism evidence="2 3">
    <name type="scientific">Rhizodiscina lignyota</name>
    <dbReference type="NCBI Taxonomy" id="1504668"/>
    <lineage>
        <taxon>Eukaryota</taxon>
        <taxon>Fungi</taxon>
        <taxon>Dikarya</taxon>
        <taxon>Ascomycota</taxon>
        <taxon>Pezizomycotina</taxon>
        <taxon>Dothideomycetes</taxon>
        <taxon>Pleosporomycetidae</taxon>
        <taxon>Aulographales</taxon>
        <taxon>Rhizodiscinaceae</taxon>
        <taxon>Rhizodiscina</taxon>
    </lineage>
</organism>
<dbReference type="EMBL" id="ML978136">
    <property type="protein sequence ID" value="KAF2093950.1"/>
    <property type="molecule type" value="Genomic_DNA"/>
</dbReference>
<evidence type="ECO:0000313" key="2">
    <source>
        <dbReference type="EMBL" id="KAF2093950.1"/>
    </source>
</evidence>
<keyword evidence="3" id="KW-1185">Reference proteome</keyword>
<reference evidence="2" key="1">
    <citation type="journal article" date="2020" name="Stud. Mycol.">
        <title>101 Dothideomycetes genomes: a test case for predicting lifestyles and emergence of pathogens.</title>
        <authorList>
            <person name="Haridas S."/>
            <person name="Albert R."/>
            <person name="Binder M."/>
            <person name="Bloem J."/>
            <person name="Labutti K."/>
            <person name="Salamov A."/>
            <person name="Andreopoulos B."/>
            <person name="Baker S."/>
            <person name="Barry K."/>
            <person name="Bills G."/>
            <person name="Bluhm B."/>
            <person name="Cannon C."/>
            <person name="Castanera R."/>
            <person name="Culley D."/>
            <person name="Daum C."/>
            <person name="Ezra D."/>
            <person name="Gonzalez J."/>
            <person name="Henrissat B."/>
            <person name="Kuo A."/>
            <person name="Liang C."/>
            <person name="Lipzen A."/>
            <person name="Lutzoni F."/>
            <person name="Magnuson J."/>
            <person name="Mondo S."/>
            <person name="Nolan M."/>
            <person name="Ohm R."/>
            <person name="Pangilinan J."/>
            <person name="Park H.-J."/>
            <person name="Ramirez L."/>
            <person name="Alfaro M."/>
            <person name="Sun H."/>
            <person name="Tritt A."/>
            <person name="Yoshinaga Y."/>
            <person name="Zwiers L.-H."/>
            <person name="Turgeon B."/>
            <person name="Goodwin S."/>
            <person name="Spatafora J."/>
            <person name="Crous P."/>
            <person name="Grigoriev I."/>
        </authorList>
    </citation>
    <scope>NUCLEOTIDE SEQUENCE</scope>
    <source>
        <strain evidence="2">CBS 133067</strain>
    </source>
</reference>
<dbReference type="AlphaFoldDB" id="A0A9P4I2T8"/>